<dbReference type="Pfam" id="PF01546">
    <property type="entry name" value="Peptidase_M20"/>
    <property type="match status" value="1"/>
</dbReference>
<evidence type="ECO:0000256" key="8">
    <source>
        <dbReference type="ARBA" id="ARBA00023049"/>
    </source>
</evidence>
<dbReference type="NCBIfam" id="TIGR01887">
    <property type="entry name" value="dipeptidaselike"/>
    <property type="match status" value="1"/>
</dbReference>
<dbReference type="EMBL" id="BRXR01000001">
    <property type="protein sequence ID" value="GLC29323.1"/>
    <property type="molecule type" value="Genomic_DNA"/>
</dbReference>
<dbReference type="Proteomes" id="UP001208567">
    <property type="component" value="Unassembled WGS sequence"/>
</dbReference>
<evidence type="ECO:0000256" key="6">
    <source>
        <dbReference type="ARBA" id="ARBA00022833"/>
    </source>
</evidence>
<proteinExistence type="inferred from homology"/>
<dbReference type="PANTHER" id="PTHR43808:SF31">
    <property type="entry name" value="N-ACETYL-L-CITRULLINE DEACETYLASE"/>
    <property type="match status" value="1"/>
</dbReference>
<evidence type="ECO:0000313" key="10">
    <source>
        <dbReference type="Proteomes" id="UP001208567"/>
    </source>
</evidence>
<dbReference type="InterPro" id="IPR001261">
    <property type="entry name" value="ArgE/DapE_CS"/>
</dbReference>
<evidence type="ECO:0000313" key="9">
    <source>
        <dbReference type="EMBL" id="GLC29323.1"/>
    </source>
</evidence>
<keyword evidence="10" id="KW-1185">Reference proteome</keyword>
<dbReference type="SUPFAM" id="SSF53187">
    <property type="entry name" value="Zn-dependent exopeptidases"/>
    <property type="match status" value="1"/>
</dbReference>
<evidence type="ECO:0000256" key="4">
    <source>
        <dbReference type="ARBA" id="ARBA00022723"/>
    </source>
</evidence>
<gene>
    <name evidence="9" type="ORF">bsdE14_07330</name>
</gene>
<evidence type="ECO:0000256" key="1">
    <source>
        <dbReference type="ARBA" id="ARBA00001947"/>
    </source>
</evidence>
<reference evidence="9 10" key="1">
    <citation type="journal article" date="2024" name="Int. J. Syst. Evol. Microbiol.">
        <title>Clostridium omnivorum sp. nov., isolated from anoxic soil under the treatment of reductive soil disinfestation.</title>
        <authorList>
            <person name="Ueki A."/>
            <person name="Tonouchi A."/>
            <person name="Kaku N."/>
            <person name="Honma S."/>
            <person name="Ueki K."/>
        </authorList>
    </citation>
    <scope>NUCLEOTIDE SEQUENCE [LARGE SCALE GENOMIC DNA]</scope>
    <source>
        <strain evidence="9 10">E14</strain>
    </source>
</reference>
<name>A0ABQ5N295_9CLOT</name>
<dbReference type="Gene3D" id="3.30.70.360">
    <property type="match status" value="2"/>
</dbReference>
<evidence type="ECO:0000256" key="3">
    <source>
        <dbReference type="ARBA" id="ARBA00022670"/>
    </source>
</evidence>
<comment type="cofactor">
    <cofactor evidence="1">
        <name>Zn(2+)</name>
        <dbReference type="ChEBI" id="CHEBI:29105"/>
    </cofactor>
</comment>
<dbReference type="InterPro" id="IPR036264">
    <property type="entry name" value="Bact_exopeptidase_dim_dom"/>
</dbReference>
<evidence type="ECO:0000256" key="5">
    <source>
        <dbReference type="ARBA" id="ARBA00022801"/>
    </source>
</evidence>
<comment type="similarity">
    <text evidence="2">Belongs to the peptidase M20A family.</text>
</comment>
<comment type="caution">
    <text evidence="9">The sequence shown here is derived from an EMBL/GenBank/DDBJ whole genome shotgun (WGS) entry which is preliminary data.</text>
</comment>
<dbReference type="Gene3D" id="3.40.630.10">
    <property type="entry name" value="Zn peptidases"/>
    <property type="match status" value="2"/>
</dbReference>
<protein>
    <submittedName>
        <fullName evidence="9">Peptidase</fullName>
    </submittedName>
</protein>
<dbReference type="PROSITE" id="PS00758">
    <property type="entry name" value="ARGE_DAPE_CPG2_1"/>
    <property type="match status" value="1"/>
</dbReference>
<organism evidence="9 10">
    <name type="scientific">Clostridium omnivorum</name>
    <dbReference type="NCBI Taxonomy" id="1604902"/>
    <lineage>
        <taxon>Bacteria</taxon>
        <taxon>Bacillati</taxon>
        <taxon>Bacillota</taxon>
        <taxon>Clostridia</taxon>
        <taxon>Eubacteriales</taxon>
        <taxon>Clostridiaceae</taxon>
        <taxon>Clostridium</taxon>
    </lineage>
</organism>
<keyword evidence="8" id="KW-0482">Metalloprotease</keyword>
<dbReference type="RefSeq" id="WP_264848616.1">
    <property type="nucleotide sequence ID" value="NZ_BRXR01000001.1"/>
</dbReference>
<evidence type="ECO:0000256" key="7">
    <source>
        <dbReference type="ARBA" id="ARBA00022997"/>
    </source>
</evidence>
<keyword evidence="5" id="KW-0378">Hydrolase</keyword>
<keyword evidence="7" id="KW-0224">Dipeptidase</keyword>
<keyword evidence="3" id="KW-0645">Protease</keyword>
<dbReference type="InterPro" id="IPR002933">
    <property type="entry name" value="Peptidase_M20"/>
</dbReference>
<keyword evidence="6" id="KW-0862">Zinc</keyword>
<keyword evidence="4" id="KW-0479">Metal-binding</keyword>
<dbReference type="InterPro" id="IPR050072">
    <property type="entry name" value="Peptidase_M20A"/>
</dbReference>
<dbReference type="SUPFAM" id="SSF55031">
    <property type="entry name" value="Bacterial exopeptidase dimerisation domain"/>
    <property type="match status" value="1"/>
</dbReference>
<accession>A0ABQ5N295</accession>
<sequence>MKDIVLKKIDDLKEQMIADIIEVVKIDSVGGEPLPGMPFGKKVNECLIKALEIAGKLGFQTKNIDGYAGYAKLGEGNDYIGVIGHLDVVPPGEGWIEPPFSGYSKNGRIFSRGILDNKGPIMACLYALYVCKECSVTFNKPIRIIFGTNEETGMKDIEYYLKNENPPAMGWTPDCKYPVVYGERGRAKFKVSANKSNLNEFFDFVTKYFLQSKDNGERLGIDFSDDEFGKMQMRGYELKLEENKCIFNFTLSYPAVTNISDIILQVNSKMPKRLSIELIHNYNPVRFEKDCFLVRKLKEAYEEVTGLDGTPVTTTGGTYAKLMPNIVPFGPSFPGQKGIGHNPNEWMDIEDIMINAKIYALSLIKLAGESYE</sequence>
<dbReference type="InterPro" id="IPR010964">
    <property type="entry name" value="M20A_pepV-rel"/>
</dbReference>
<evidence type="ECO:0000256" key="2">
    <source>
        <dbReference type="ARBA" id="ARBA00006247"/>
    </source>
</evidence>
<dbReference type="PANTHER" id="PTHR43808">
    <property type="entry name" value="ACETYLORNITHINE DEACETYLASE"/>
    <property type="match status" value="1"/>
</dbReference>